<evidence type="ECO:0000313" key="2">
    <source>
        <dbReference type="Proteomes" id="UP000001067"/>
    </source>
</evidence>
<dbReference type="KEGG" id="pte:PTT_15955"/>
<gene>
    <name evidence="1" type="ORF">PTT_15955</name>
</gene>
<name>E3S191_PYRTT</name>
<proteinExistence type="predicted"/>
<dbReference type="HOGENOM" id="CLU_2905234_0_0_1"/>
<evidence type="ECO:0000313" key="1">
    <source>
        <dbReference type="EMBL" id="EFQ88258.1"/>
    </source>
</evidence>
<dbReference type="EMBL" id="GL536516">
    <property type="protein sequence ID" value="EFQ88258.1"/>
    <property type="molecule type" value="Genomic_DNA"/>
</dbReference>
<reference evidence="1 2" key="1">
    <citation type="journal article" date="2010" name="Genome Biol.">
        <title>A first genome assembly of the barley fungal pathogen Pyrenophora teres f. teres.</title>
        <authorList>
            <person name="Ellwood S.R."/>
            <person name="Liu Z."/>
            <person name="Syme R.A."/>
            <person name="Lai Z."/>
            <person name="Hane J.K."/>
            <person name="Keiper F."/>
            <person name="Moffat C.S."/>
            <person name="Oliver R.P."/>
            <person name="Friesen T.L."/>
        </authorList>
    </citation>
    <scope>NUCLEOTIDE SEQUENCE [LARGE SCALE GENOMIC DNA]</scope>
    <source>
        <strain evidence="1 2">0-1</strain>
    </source>
</reference>
<organism evidence="2">
    <name type="scientific">Pyrenophora teres f. teres (strain 0-1)</name>
    <name type="common">Barley net blotch fungus</name>
    <name type="synonym">Drechslera teres f. teres</name>
    <dbReference type="NCBI Taxonomy" id="861557"/>
    <lineage>
        <taxon>Eukaryota</taxon>
        <taxon>Fungi</taxon>
        <taxon>Dikarya</taxon>
        <taxon>Ascomycota</taxon>
        <taxon>Pezizomycotina</taxon>
        <taxon>Dothideomycetes</taxon>
        <taxon>Pleosporomycetidae</taxon>
        <taxon>Pleosporales</taxon>
        <taxon>Pleosporineae</taxon>
        <taxon>Pleosporaceae</taxon>
        <taxon>Pyrenophora</taxon>
    </lineage>
</organism>
<dbReference type="Proteomes" id="UP000001067">
    <property type="component" value="Unassembled WGS sequence"/>
</dbReference>
<keyword evidence="2" id="KW-1185">Reference proteome</keyword>
<dbReference type="AlphaFoldDB" id="E3S191"/>
<sequence length="62" mass="7088">MLTGAGVRISQVVANEIGNFDFEDLAFRLMIRFANLEAEKALWASRTSVNRFAMRLYGYMQP</sequence>
<accession>E3S191</accession>
<protein>
    <submittedName>
        <fullName evidence="1">Uncharacterized protein</fullName>
    </submittedName>
</protein>